<evidence type="ECO:0000259" key="1">
    <source>
        <dbReference type="Pfam" id="PF12728"/>
    </source>
</evidence>
<sequence length="118" mass="13218">MAASLTWGVIAAPSHGLSGRRSEGRRQTGVYFLTFSGSHRGRNPTRVWPYRQVGRPPDATAEATSAAQRLSIGRSLLYELMASGAIESVHIGRLRRIPVDCLSDFVDRRRREERDQPR</sequence>
<protein>
    <recommendedName>
        <fullName evidence="1">Helix-turn-helix domain-containing protein</fullName>
    </recommendedName>
</protein>
<dbReference type="RefSeq" id="WP_218867646.1">
    <property type="nucleotide sequence ID" value="NZ_BAABBJ010000005.1"/>
</dbReference>
<dbReference type="Proteomes" id="UP000321798">
    <property type="component" value="Unassembled WGS sequence"/>
</dbReference>
<accession>A0A512P8K9</accession>
<evidence type="ECO:0000313" key="2">
    <source>
        <dbReference type="EMBL" id="GEP67534.1"/>
    </source>
</evidence>
<comment type="caution">
    <text evidence="2">The sequence shown here is derived from an EMBL/GenBank/DDBJ whole genome shotgun (WGS) entry which is preliminary data.</text>
</comment>
<proteinExistence type="predicted"/>
<feature type="domain" description="Helix-turn-helix" evidence="1">
    <location>
        <begin position="66"/>
        <end position="110"/>
    </location>
</feature>
<organism evidence="2 3">
    <name type="scientific">Cellulomonas soli</name>
    <dbReference type="NCBI Taxonomy" id="931535"/>
    <lineage>
        <taxon>Bacteria</taxon>
        <taxon>Bacillati</taxon>
        <taxon>Actinomycetota</taxon>
        <taxon>Actinomycetes</taxon>
        <taxon>Micrococcales</taxon>
        <taxon>Cellulomonadaceae</taxon>
        <taxon>Cellulomonas</taxon>
    </lineage>
</organism>
<keyword evidence="3" id="KW-1185">Reference proteome</keyword>
<dbReference type="Pfam" id="PF12728">
    <property type="entry name" value="HTH_17"/>
    <property type="match status" value="1"/>
</dbReference>
<dbReference type="InterPro" id="IPR041657">
    <property type="entry name" value="HTH_17"/>
</dbReference>
<reference evidence="2 3" key="1">
    <citation type="submission" date="2019-07" db="EMBL/GenBank/DDBJ databases">
        <title>Whole genome shotgun sequence of Cellulomonas soli NBRC 109434.</title>
        <authorList>
            <person name="Hosoyama A."/>
            <person name="Uohara A."/>
            <person name="Ohji S."/>
            <person name="Ichikawa N."/>
        </authorList>
    </citation>
    <scope>NUCLEOTIDE SEQUENCE [LARGE SCALE GENOMIC DNA]</scope>
    <source>
        <strain evidence="2 3">NBRC 109434</strain>
    </source>
</reference>
<dbReference type="EMBL" id="BKAL01000001">
    <property type="protein sequence ID" value="GEP67534.1"/>
    <property type="molecule type" value="Genomic_DNA"/>
</dbReference>
<dbReference type="AlphaFoldDB" id="A0A512P8K9"/>
<gene>
    <name evidence="2" type="ORF">CSO01_02490</name>
</gene>
<evidence type="ECO:0000313" key="3">
    <source>
        <dbReference type="Proteomes" id="UP000321798"/>
    </source>
</evidence>
<name>A0A512P8K9_9CELL</name>